<keyword evidence="1" id="KW-1133">Transmembrane helix</keyword>
<proteinExistence type="predicted"/>
<keyword evidence="1" id="KW-0472">Membrane</keyword>
<dbReference type="Proteomes" id="UP000824120">
    <property type="component" value="Chromosome 12"/>
</dbReference>
<sequence>MAEEVMNNKQIILKHYVEGYPKESDVEFKNNNIKLNVPEGTFEEEAKGKQSIAWLLLFGLFSGLLDAVYSRTRLGFDFGLHDLLRLWVFHTGFDGN</sequence>
<keyword evidence="1" id="KW-0812">Transmembrane</keyword>
<organism evidence="2 3">
    <name type="scientific">Solanum commersonii</name>
    <name type="common">Commerson's wild potato</name>
    <name type="synonym">Commerson's nightshade</name>
    <dbReference type="NCBI Taxonomy" id="4109"/>
    <lineage>
        <taxon>Eukaryota</taxon>
        <taxon>Viridiplantae</taxon>
        <taxon>Streptophyta</taxon>
        <taxon>Embryophyta</taxon>
        <taxon>Tracheophyta</taxon>
        <taxon>Spermatophyta</taxon>
        <taxon>Magnoliopsida</taxon>
        <taxon>eudicotyledons</taxon>
        <taxon>Gunneridae</taxon>
        <taxon>Pentapetalae</taxon>
        <taxon>asterids</taxon>
        <taxon>lamiids</taxon>
        <taxon>Solanales</taxon>
        <taxon>Solanaceae</taxon>
        <taxon>Solanoideae</taxon>
        <taxon>Solaneae</taxon>
        <taxon>Solanum</taxon>
    </lineage>
</organism>
<evidence type="ECO:0000313" key="2">
    <source>
        <dbReference type="EMBL" id="KAG5569329.1"/>
    </source>
</evidence>
<gene>
    <name evidence="2" type="ORF">H5410_059095</name>
</gene>
<name>A0A9J5W1P5_SOLCO</name>
<accession>A0A9J5W1P5</accession>
<evidence type="ECO:0000256" key="1">
    <source>
        <dbReference type="SAM" id="Phobius"/>
    </source>
</evidence>
<keyword evidence="3" id="KW-1185">Reference proteome</keyword>
<reference evidence="2 3" key="1">
    <citation type="submission" date="2020-09" db="EMBL/GenBank/DDBJ databases">
        <title>De no assembly of potato wild relative species, Solanum commersonii.</title>
        <authorList>
            <person name="Cho K."/>
        </authorList>
    </citation>
    <scope>NUCLEOTIDE SEQUENCE [LARGE SCALE GENOMIC DNA]</scope>
    <source>
        <strain evidence="2">LZ3.2</strain>
        <tissue evidence="2">Leaf</tissue>
    </source>
</reference>
<dbReference type="Gene3D" id="3.90.180.10">
    <property type="entry name" value="Medium-chain alcohol dehydrogenases, catalytic domain"/>
    <property type="match status" value="1"/>
</dbReference>
<dbReference type="EMBL" id="JACXVP010000012">
    <property type="protein sequence ID" value="KAG5569329.1"/>
    <property type="molecule type" value="Genomic_DNA"/>
</dbReference>
<feature type="transmembrane region" description="Helical" evidence="1">
    <location>
        <begin position="51"/>
        <end position="69"/>
    </location>
</feature>
<evidence type="ECO:0000313" key="3">
    <source>
        <dbReference type="Proteomes" id="UP000824120"/>
    </source>
</evidence>
<dbReference type="OrthoDB" id="809632at2759"/>
<dbReference type="AlphaFoldDB" id="A0A9J5W1P5"/>
<protein>
    <submittedName>
        <fullName evidence="2">Uncharacterized protein</fullName>
    </submittedName>
</protein>
<comment type="caution">
    <text evidence="2">The sequence shown here is derived from an EMBL/GenBank/DDBJ whole genome shotgun (WGS) entry which is preliminary data.</text>
</comment>